<evidence type="ECO:0008006" key="3">
    <source>
        <dbReference type="Google" id="ProtNLM"/>
    </source>
</evidence>
<keyword evidence="2" id="KW-1185">Reference proteome</keyword>
<organism evidence="1 2">
    <name type="scientific">Micromonospora vinacea</name>
    <dbReference type="NCBI Taxonomy" id="709878"/>
    <lineage>
        <taxon>Bacteria</taxon>
        <taxon>Bacillati</taxon>
        <taxon>Actinomycetota</taxon>
        <taxon>Actinomycetes</taxon>
        <taxon>Micromonosporales</taxon>
        <taxon>Micromonosporaceae</taxon>
        <taxon>Micromonospora</taxon>
    </lineage>
</organism>
<dbReference type="EMBL" id="JADOTY010000001">
    <property type="protein sequence ID" value="MBG6106076.1"/>
    <property type="molecule type" value="Genomic_DNA"/>
</dbReference>
<evidence type="ECO:0000313" key="1">
    <source>
        <dbReference type="EMBL" id="MBG6106076.1"/>
    </source>
</evidence>
<accession>A0ABS0KBU0</accession>
<protein>
    <recommendedName>
        <fullName evidence="3">Knr4/Smi1-like domain-containing protein</fullName>
    </recommendedName>
</protein>
<gene>
    <name evidence="1" type="ORF">IW249_006490</name>
</gene>
<name>A0ABS0KBU0_9ACTN</name>
<reference evidence="1 2" key="1">
    <citation type="submission" date="2020-11" db="EMBL/GenBank/DDBJ databases">
        <title>Sequencing the genomes of 1000 actinobacteria strains.</title>
        <authorList>
            <person name="Klenk H.-P."/>
        </authorList>
    </citation>
    <scope>NUCLEOTIDE SEQUENCE [LARGE SCALE GENOMIC DNA]</scope>
    <source>
        <strain evidence="1 2">DSM 101695</strain>
    </source>
</reference>
<sequence>MKSAFGEPIPDVVAQWFNWSNGVAGTPGQTQDDASVIPGYWPLSIIEAKSIMSGYIDADAELGDHWVPLLGSGGGDFYAAVFDESLHEVGVFTVMSGGDTEISFHSVEEMVDGFLELYQTGVFFVDVDGTLEADDDRWVEYESRVGGAA</sequence>
<comment type="caution">
    <text evidence="1">The sequence shown here is derived from an EMBL/GenBank/DDBJ whole genome shotgun (WGS) entry which is preliminary data.</text>
</comment>
<evidence type="ECO:0000313" key="2">
    <source>
        <dbReference type="Proteomes" id="UP000631791"/>
    </source>
</evidence>
<dbReference type="Proteomes" id="UP000631791">
    <property type="component" value="Unassembled WGS sequence"/>
</dbReference>
<proteinExistence type="predicted"/>
<dbReference type="RefSeq" id="WP_196924283.1">
    <property type="nucleotide sequence ID" value="NZ_JADOTY010000001.1"/>
</dbReference>